<organism evidence="2 3">
    <name type="scientific">Parasedimentitalea denitrificans</name>
    <dbReference type="NCBI Taxonomy" id="2211118"/>
    <lineage>
        <taxon>Bacteria</taxon>
        <taxon>Pseudomonadati</taxon>
        <taxon>Pseudomonadota</taxon>
        <taxon>Alphaproteobacteria</taxon>
        <taxon>Rhodobacterales</taxon>
        <taxon>Paracoccaceae</taxon>
        <taxon>Parasedimentitalea</taxon>
    </lineage>
</organism>
<reference evidence="2 3" key="1">
    <citation type="submission" date="2018-05" db="EMBL/GenBank/DDBJ databases">
        <authorList>
            <person name="Zhang Y.-J."/>
        </authorList>
    </citation>
    <scope>NUCLEOTIDE SEQUENCE [LARGE SCALE GENOMIC DNA]</scope>
    <source>
        <strain evidence="2 3">CY04</strain>
    </source>
</reference>
<gene>
    <name evidence="2" type="ORF">DL239_14710</name>
</gene>
<evidence type="ECO:0000313" key="3">
    <source>
        <dbReference type="Proteomes" id="UP001429564"/>
    </source>
</evidence>
<keyword evidence="3" id="KW-1185">Reference proteome</keyword>
<comment type="caution">
    <text evidence="2">The sequence shown here is derived from an EMBL/GenBank/DDBJ whole genome shotgun (WGS) entry which is preliminary data.</text>
</comment>
<protein>
    <submittedName>
        <fullName evidence="2">Uncharacterized protein</fullName>
    </submittedName>
</protein>
<dbReference type="Proteomes" id="UP001429564">
    <property type="component" value="Unassembled WGS sequence"/>
</dbReference>
<feature type="coiled-coil region" evidence="1">
    <location>
        <begin position="57"/>
        <end position="84"/>
    </location>
</feature>
<accession>A0ABX0W9E5</accession>
<name>A0ABX0W9E5_9RHOB</name>
<keyword evidence="1" id="KW-0175">Coiled coil</keyword>
<proteinExistence type="predicted"/>
<sequence>MKEWTSGHMADITCTHEHIREANAGRIKASLVEAERQRAERTYLVQSSAERRKASFVESERRRAKRLEAELMEAVQLKEVWLRQEWPKAESVKIKGPTGALRASIALFVQSVLPTPSL</sequence>
<evidence type="ECO:0000256" key="1">
    <source>
        <dbReference type="SAM" id="Coils"/>
    </source>
</evidence>
<dbReference type="EMBL" id="QHLQ01000015">
    <property type="protein sequence ID" value="NIZ62227.1"/>
    <property type="molecule type" value="Genomic_DNA"/>
</dbReference>
<evidence type="ECO:0000313" key="2">
    <source>
        <dbReference type="EMBL" id="NIZ62227.1"/>
    </source>
</evidence>